<dbReference type="Gene3D" id="2.70.98.70">
    <property type="match status" value="1"/>
</dbReference>
<dbReference type="InterPro" id="IPR031680">
    <property type="entry name" value="Hepar_II_III_N"/>
</dbReference>
<dbReference type="PANTHER" id="PTHR39210">
    <property type="entry name" value="HEPARIN-SULFATE LYASE"/>
    <property type="match status" value="1"/>
</dbReference>
<dbReference type="Proteomes" id="UP000775179">
    <property type="component" value="Unassembled WGS sequence"/>
</dbReference>
<proteinExistence type="predicted"/>
<evidence type="ECO:0000313" key="7">
    <source>
        <dbReference type="EMBL" id="MBX7290354.1"/>
    </source>
</evidence>
<reference evidence="7 8" key="1">
    <citation type="submission" date="2021-08" db="EMBL/GenBank/DDBJ databases">
        <title>Genome sequence analysis of Clostridium chauvoei strains of European origin and evaluation of typing options for outbreak investigations.</title>
        <authorList>
            <person name="Abdel-Glil M."/>
            <person name="Thomas P."/>
            <person name="Seyboldt C."/>
        </authorList>
    </citation>
    <scope>NUCLEOTIDE SEQUENCE [LARGE SCALE GENOMIC DNA]</scope>
    <source>
        <strain evidence="7 8">S0260-09</strain>
    </source>
</reference>
<dbReference type="GO" id="GO:0042597">
    <property type="term" value="C:periplasmic space"/>
    <property type="evidence" value="ECO:0007669"/>
    <property type="project" value="UniProtKB-SubCell"/>
</dbReference>
<dbReference type="InterPro" id="IPR008929">
    <property type="entry name" value="Chondroitin_lyas"/>
</dbReference>
<evidence type="ECO:0000259" key="6">
    <source>
        <dbReference type="Pfam" id="PF16889"/>
    </source>
</evidence>
<dbReference type="AlphaFoldDB" id="A0ABD4RHC4"/>
<keyword evidence="4" id="KW-0456">Lyase</keyword>
<organism evidence="7 8">
    <name type="scientific">Clostridium chauvoei</name>
    <dbReference type="NCBI Taxonomy" id="46867"/>
    <lineage>
        <taxon>Bacteria</taxon>
        <taxon>Bacillati</taxon>
        <taxon>Bacillota</taxon>
        <taxon>Clostridia</taxon>
        <taxon>Eubacteriales</taxon>
        <taxon>Clostridiaceae</taxon>
        <taxon>Clostridium</taxon>
    </lineage>
</organism>
<evidence type="ECO:0000256" key="1">
    <source>
        <dbReference type="ARBA" id="ARBA00004418"/>
    </source>
</evidence>
<comment type="caution">
    <text evidence="7">The sequence shown here is derived from an EMBL/GenBank/DDBJ whole genome shotgun (WGS) entry which is preliminary data.</text>
</comment>
<dbReference type="KEGG" id="cchv:BTM20_11280"/>
<gene>
    <name evidence="7" type="ORF">K4H94_04730</name>
</gene>
<dbReference type="Gene3D" id="1.50.10.100">
    <property type="entry name" value="Chondroitin AC/alginate lyase"/>
    <property type="match status" value="1"/>
</dbReference>
<dbReference type="RefSeq" id="WP_021876444.1">
    <property type="nucleotide sequence ID" value="NZ_CP018624.1"/>
</dbReference>
<keyword evidence="3" id="KW-0574">Periplasm</keyword>
<dbReference type="SUPFAM" id="SSF48230">
    <property type="entry name" value="Chondroitin AC/alginate lyase"/>
    <property type="match status" value="1"/>
</dbReference>
<evidence type="ECO:0000256" key="4">
    <source>
        <dbReference type="ARBA" id="ARBA00023239"/>
    </source>
</evidence>
<comment type="subcellular location">
    <subcellularLocation>
        <location evidence="1">Periplasm</location>
    </subcellularLocation>
</comment>
<protein>
    <submittedName>
        <fullName evidence="7">Heparinase II/III family protein</fullName>
    </submittedName>
</protein>
<dbReference type="GO" id="GO:0016829">
    <property type="term" value="F:lyase activity"/>
    <property type="evidence" value="ECO:0007669"/>
    <property type="project" value="UniProtKB-KW"/>
</dbReference>
<dbReference type="InterPro" id="IPR012480">
    <property type="entry name" value="Hepar_II_III_C"/>
</dbReference>
<dbReference type="PANTHER" id="PTHR39210:SF1">
    <property type="entry name" value="HEPARIN-SULFATE LYASE"/>
    <property type="match status" value="1"/>
</dbReference>
<name>A0ABD4RHC4_9CLOT</name>
<feature type="domain" description="Heparinase II/III-like C-terminal" evidence="5">
    <location>
        <begin position="353"/>
        <end position="570"/>
    </location>
</feature>
<dbReference type="GeneID" id="66302457"/>
<feature type="domain" description="Heparin-sulfate lyase N-terminal" evidence="6">
    <location>
        <begin position="47"/>
        <end position="316"/>
    </location>
</feature>
<evidence type="ECO:0000256" key="3">
    <source>
        <dbReference type="ARBA" id="ARBA00022764"/>
    </source>
</evidence>
<evidence type="ECO:0000259" key="5">
    <source>
        <dbReference type="Pfam" id="PF07940"/>
    </source>
</evidence>
<dbReference type="Pfam" id="PF16889">
    <property type="entry name" value="Hepar_II_III_N"/>
    <property type="match status" value="1"/>
</dbReference>
<sequence>MKFENELRLLRSNIKELMKDYNIEFVKNYIKNECREEYSKKLIGANLLLNNSFIFDETWDMEQCRIPYVNNPINWSFTPNGDEEWIFMLNRHEYLNKLILAYYIENKDIYIEKWKHLVLNWIDNNEIKLEGGKTIRTIDTGIRCQSWINSLMHIINEDKINDEELLKIILSIKEQLLYLNKAYIDKYILSNWGVLQTTAIMNCYLLFKDFIQNEELFNWALEETYKQMDIQVFDDGSHWEQSVMYHVEVLNCSMKVISMCEKFNFNLNNDYKEKVHSMARYLMYCGGPKSTQEAQCDSDRTDIRDVLVKAAILFKDEELKGMSFNKIDLSSIYMFGKNGYDKFEAIKGKIPKERNKSFIDSGNIYLRSDFKEDASFTYIQNGTLGSGHGHTDLGHFSIYYKGEPFLIDSGRYTYVEDDIMREFLKSAKAHNVSVIDDEPFGIPNKSWGYNKYGDVLKNYFINKENINYAEIAYLGELKDKTQYTVIRKILFIEPKIWVIVNEIRCTGEHNCKNYYVLDNNVKIEKRDDYLVAVNNSRKIKLYNYNIDKLNIKNTYISKNYNEIQNSKRIETNTKFNGKLINYDIIIGDEGFEDIIIKDGVLKQYNSKEQVSLERAMVKNIIVSDEEEYVVVIFNEETYKGGKVYFYDKTPIYGKVVVIHKNKGMSKVIRLKG</sequence>
<accession>A0ABD4RHC4</accession>
<keyword evidence="2" id="KW-0732">Signal</keyword>
<dbReference type="EMBL" id="JAIFTX010000008">
    <property type="protein sequence ID" value="MBX7290354.1"/>
    <property type="molecule type" value="Genomic_DNA"/>
</dbReference>
<evidence type="ECO:0000256" key="2">
    <source>
        <dbReference type="ARBA" id="ARBA00022729"/>
    </source>
</evidence>
<dbReference type="Pfam" id="PF07940">
    <property type="entry name" value="Hepar_II_III_C"/>
    <property type="match status" value="1"/>
</dbReference>
<evidence type="ECO:0000313" key="8">
    <source>
        <dbReference type="Proteomes" id="UP000775179"/>
    </source>
</evidence>